<protein>
    <submittedName>
        <fullName evidence="1">Uncharacterized protein</fullName>
    </submittedName>
</protein>
<dbReference type="AlphaFoldDB" id="A0A976MCC8"/>
<accession>A0A976MCC8</accession>
<reference evidence="1" key="1">
    <citation type="submission" date="2022-07" db="EMBL/GenBank/DDBJ databases">
        <title>Evaluation of T. orientalis genome assembly methods using nanopore sequencing and analysis of variation between genomes.</title>
        <authorList>
            <person name="Yam J."/>
            <person name="Micallef M.L."/>
            <person name="Liu M."/>
            <person name="Djordjevic S.P."/>
            <person name="Bogema D.R."/>
            <person name="Jenkins C."/>
        </authorList>
    </citation>
    <scope>NUCLEOTIDE SEQUENCE</scope>
    <source>
        <strain evidence="1">Goon Nure</strain>
    </source>
</reference>
<evidence type="ECO:0000313" key="1">
    <source>
        <dbReference type="EMBL" id="UKK02037.2"/>
    </source>
</evidence>
<name>A0A976MCC8_THEOR</name>
<gene>
    <name evidence="1" type="ORF">MACK_001391</name>
</gene>
<dbReference type="EMBL" id="CP056071">
    <property type="protein sequence ID" value="UKK02037.2"/>
    <property type="molecule type" value="Genomic_DNA"/>
</dbReference>
<proteinExistence type="predicted"/>
<evidence type="ECO:0000313" key="2">
    <source>
        <dbReference type="Proteomes" id="UP000244811"/>
    </source>
</evidence>
<organism evidence="1 2">
    <name type="scientific">Theileria orientalis</name>
    <dbReference type="NCBI Taxonomy" id="68886"/>
    <lineage>
        <taxon>Eukaryota</taxon>
        <taxon>Sar</taxon>
        <taxon>Alveolata</taxon>
        <taxon>Apicomplexa</taxon>
        <taxon>Aconoidasida</taxon>
        <taxon>Piroplasmida</taxon>
        <taxon>Theileriidae</taxon>
        <taxon>Theileria</taxon>
    </lineage>
</organism>
<sequence length="824" mass="95063">MPNLFPIRAKFLSAPTSKRLSNLSCLELRKEIQEASRRNLKMNLIWNQFMYEICDRITKYSNTPKSEKFDKFTSTDISLIFSSFSTLKKNNKKFYNYLLECVNSDSDTYNVRDVAILYNSLTRLNVSNEFVFDNLNQVILSKLNSKISEKDISLLLNALLELNIRKVKDIFVKCSLILSSRIKYISNLHTLTLLLYSYSRLSYTVDTDNSTAPAQPDCGNHWIINGCKKRLPVSDYEYIILTDVTTSLLSKCSDLLLQMRPTDLLYFYRSFLNLFINSPESKRNIYSNVVKLYKVHNQILQLKLEFQTRELLILFELLKSSYDIVSNSDFVSNSISSTSTIDDTSYTAIKNISGDEDSSNNNDELLDNKCEVTTLEIYKNNLNLLRKIKDELLYRVKIISIVDCINFMNLLHKDDHNIELVFRRLYDKLNRETIWESYTNKDLFTILDKVAQRAEKYVSDNMKMLVRVIIKKTPRILKLKELCSILEASAILGIKSNSLSKKLATLECRCDNLDQEQIFIAFHDSVLLGYIEVADKLIPHLLKVTEPNHSALLLLDLASLEFNSLKTVNPATLEHLKSNICNASADQDDIFRKSLLTYFSYFNIGNIPGSSGNIDTNINSSCDNANSTYEDNGEGLDVDFMRSSCDYVDNNLKIVNYKTLLNEFIEDFGDFISKFDSKSRLKFNVKYGGFIFPAAVEADSKIVAIVPLFDDFYMTNSKMLKLSKYTQLKLFNNLQIKHMCVDLQNYRAQDDKNNILANILQQTYTLLNNRGNKKEITKIKNTEYKVETTLIRNVDKSPKSMDENKSMKHLNNFDRFRMLVSTSV</sequence>
<dbReference type="Proteomes" id="UP000244811">
    <property type="component" value="Chromosome 2"/>
</dbReference>